<organism evidence="2 3">
    <name type="scientific">Roridomyces roridus</name>
    <dbReference type="NCBI Taxonomy" id="1738132"/>
    <lineage>
        <taxon>Eukaryota</taxon>
        <taxon>Fungi</taxon>
        <taxon>Dikarya</taxon>
        <taxon>Basidiomycota</taxon>
        <taxon>Agaricomycotina</taxon>
        <taxon>Agaricomycetes</taxon>
        <taxon>Agaricomycetidae</taxon>
        <taxon>Agaricales</taxon>
        <taxon>Marasmiineae</taxon>
        <taxon>Mycenaceae</taxon>
        <taxon>Roridomyces</taxon>
    </lineage>
</organism>
<reference evidence="2" key="1">
    <citation type="submission" date="2023-03" db="EMBL/GenBank/DDBJ databases">
        <title>Massive genome expansion in bonnet fungi (Mycena s.s.) driven by repeated elements and novel gene families across ecological guilds.</title>
        <authorList>
            <consortium name="Lawrence Berkeley National Laboratory"/>
            <person name="Harder C.B."/>
            <person name="Miyauchi S."/>
            <person name="Viragh M."/>
            <person name="Kuo A."/>
            <person name="Thoen E."/>
            <person name="Andreopoulos B."/>
            <person name="Lu D."/>
            <person name="Skrede I."/>
            <person name="Drula E."/>
            <person name="Henrissat B."/>
            <person name="Morin E."/>
            <person name="Kohler A."/>
            <person name="Barry K."/>
            <person name="LaButti K."/>
            <person name="Morin E."/>
            <person name="Salamov A."/>
            <person name="Lipzen A."/>
            <person name="Mereny Z."/>
            <person name="Hegedus B."/>
            <person name="Baldrian P."/>
            <person name="Stursova M."/>
            <person name="Weitz H."/>
            <person name="Taylor A."/>
            <person name="Grigoriev I.V."/>
            <person name="Nagy L.G."/>
            <person name="Martin F."/>
            <person name="Kauserud H."/>
        </authorList>
    </citation>
    <scope>NUCLEOTIDE SEQUENCE</scope>
    <source>
        <strain evidence="2">9284</strain>
    </source>
</reference>
<evidence type="ECO:0000313" key="3">
    <source>
        <dbReference type="Proteomes" id="UP001221142"/>
    </source>
</evidence>
<proteinExistence type="predicted"/>
<sequence length="274" mass="30675">MATRRALSQKVLACLSFEPSFTTLLVPKSRAFTCIQSTHTTVGWHSRPSSSLSSFPATHTSKPRSFPSFSTSTFSTAPPGNHQIHGGYGQTSSVRCGCLRRSLCLVPTENEGVRTRPNLVSGTQLHMTFASSGGSQRHLSCPVRTRTRCPRLRNTQRVSTRSPRTEPVRYPESRASFPCRTTYVLLLFPSARISLLLPRPSPPRRSALAHKSAVRLLNTLWSWSAVSPRLAPTPAFRSHTLLEDRLRPFVGFSRPRWRDWFAEQSITRPHLNLA</sequence>
<name>A0AAD7FJG5_9AGAR</name>
<evidence type="ECO:0000313" key="2">
    <source>
        <dbReference type="EMBL" id="KAJ7622378.1"/>
    </source>
</evidence>
<comment type="caution">
    <text evidence="2">The sequence shown here is derived from an EMBL/GenBank/DDBJ whole genome shotgun (WGS) entry which is preliminary data.</text>
</comment>
<gene>
    <name evidence="2" type="ORF">FB45DRAFT_124774</name>
</gene>
<evidence type="ECO:0000256" key="1">
    <source>
        <dbReference type="SAM" id="MobiDB-lite"/>
    </source>
</evidence>
<feature type="compositionally biased region" description="Low complexity" evidence="1">
    <location>
        <begin position="63"/>
        <end position="79"/>
    </location>
</feature>
<dbReference type="AlphaFoldDB" id="A0AAD7FJG5"/>
<accession>A0AAD7FJG5</accession>
<dbReference type="Proteomes" id="UP001221142">
    <property type="component" value="Unassembled WGS sequence"/>
</dbReference>
<dbReference type="EMBL" id="JARKIF010000015">
    <property type="protein sequence ID" value="KAJ7622378.1"/>
    <property type="molecule type" value="Genomic_DNA"/>
</dbReference>
<protein>
    <submittedName>
        <fullName evidence="2">Uncharacterized protein</fullName>
    </submittedName>
</protein>
<keyword evidence="3" id="KW-1185">Reference proteome</keyword>
<feature type="region of interest" description="Disordered" evidence="1">
    <location>
        <begin position="46"/>
        <end position="81"/>
    </location>
</feature>